<name>A0A392WA62_9FABA</name>
<dbReference type="Proteomes" id="UP000265520">
    <property type="component" value="Unassembled WGS sequence"/>
</dbReference>
<protein>
    <submittedName>
        <fullName evidence="2">Uncharacterized protein</fullName>
    </submittedName>
</protein>
<dbReference type="EMBL" id="LXQA011446332">
    <property type="protein sequence ID" value="MCI97524.1"/>
    <property type="molecule type" value="Genomic_DNA"/>
</dbReference>
<sequence length="57" mass="6443">LMVIDRGTERSVQQALQAQTYKKEGNGKNQKKKGKGKVKWYNSANSKTDDKAESSKR</sequence>
<feature type="compositionally biased region" description="Basic residues" evidence="1">
    <location>
        <begin position="29"/>
        <end position="38"/>
    </location>
</feature>
<proteinExistence type="predicted"/>
<evidence type="ECO:0000313" key="3">
    <source>
        <dbReference type="Proteomes" id="UP000265520"/>
    </source>
</evidence>
<organism evidence="2 3">
    <name type="scientific">Trifolium medium</name>
    <dbReference type="NCBI Taxonomy" id="97028"/>
    <lineage>
        <taxon>Eukaryota</taxon>
        <taxon>Viridiplantae</taxon>
        <taxon>Streptophyta</taxon>
        <taxon>Embryophyta</taxon>
        <taxon>Tracheophyta</taxon>
        <taxon>Spermatophyta</taxon>
        <taxon>Magnoliopsida</taxon>
        <taxon>eudicotyledons</taxon>
        <taxon>Gunneridae</taxon>
        <taxon>Pentapetalae</taxon>
        <taxon>rosids</taxon>
        <taxon>fabids</taxon>
        <taxon>Fabales</taxon>
        <taxon>Fabaceae</taxon>
        <taxon>Papilionoideae</taxon>
        <taxon>50 kb inversion clade</taxon>
        <taxon>NPAAA clade</taxon>
        <taxon>Hologalegina</taxon>
        <taxon>IRL clade</taxon>
        <taxon>Trifolieae</taxon>
        <taxon>Trifolium</taxon>
    </lineage>
</organism>
<feature type="compositionally biased region" description="Basic and acidic residues" evidence="1">
    <location>
        <begin position="47"/>
        <end position="57"/>
    </location>
</feature>
<keyword evidence="3" id="KW-1185">Reference proteome</keyword>
<accession>A0A392WA62</accession>
<feature type="non-terminal residue" evidence="2">
    <location>
        <position position="1"/>
    </location>
</feature>
<feature type="region of interest" description="Disordered" evidence="1">
    <location>
        <begin position="1"/>
        <end position="57"/>
    </location>
</feature>
<evidence type="ECO:0000256" key="1">
    <source>
        <dbReference type="SAM" id="MobiDB-lite"/>
    </source>
</evidence>
<reference evidence="2 3" key="1">
    <citation type="journal article" date="2018" name="Front. Plant Sci.">
        <title>Red Clover (Trifolium pratense) and Zigzag Clover (T. medium) - A Picture of Genomic Similarities and Differences.</title>
        <authorList>
            <person name="Dluhosova J."/>
            <person name="Istvanek J."/>
            <person name="Nedelnik J."/>
            <person name="Repkova J."/>
        </authorList>
    </citation>
    <scope>NUCLEOTIDE SEQUENCE [LARGE SCALE GENOMIC DNA]</scope>
    <source>
        <strain evidence="3">cv. 10/8</strain>
        <tissue evidence="2">Leaf</tissue>
    </source>
</reference>
<feature type="compositionally biased region" description="Polar residues" evidence="1">
    <location>
        <begin position="10"/>
        <end position="20"/>
    </location>
</feature>
<evidence type="ECO:0000313" key="2">
    <source>
        <dbReference type="EMBL" id="MCI97524.1"/>
    </source>
</evidence>
<dbReference type="AlphaFoldDB" id="A0A392WA62"/>
<comment type="caution">
    <text evidence="2">The sequence shown here is derived from an EMBL/GenBank/DDBJ whole genome shotgun (WGS) entry which is preliminary data.</text>
</comment>